<dbReference type="PRINTS" id="PR00180">
    <property type="entry name" value="CRETINALDHBP"/>
</dbReference>
<dbReference type="AlphaFoldDB" id="A0A9J6DWT1"/>
<dbReference type="CDD" id="cd00170">
    <property type="entry name" value="SEC14"/>
    <property type="match status" value="2"/>
</dbReference>
<gene>
    <name evidence="2" type="ORF">HPB51_022596</name>
</gene>
<dbReference type="VEuPathDB" id="VectorBase:LOC119169703"/>
<dbReference type="GO" id="GO:1902936">
    <property type="term" value="F:phosphatidylinositol bisphosphate binding"/>
    <property type="evidence" value="ECO:0007669"/>
    <property type="project" value="TreeGrafter"/>
</dbReference>
<sequence>MRCFIVGAECLLLDEETQIRGVVGVEDLKGLSVHHILELTPSFLRMLITLAQDTFPVRVKGMYFINTPTVFEGIYNIFMRPFISTKLKSRVHLVKGGLSELSDVFPLESLPKEYGGTKEDYDWDHHQRSFHDKAEHFQNDSLPVRIKRFYFVNTSTIFNLTYTLIRSLMSPKVRLLGSDFSALRDALPSDFIPNDCGGEREVFD</sequence>
<dbReference type="PROSITE" id="PS50191">
    <property type="entry name" value="CRAL_TRIO"/>
    <property type="match status" value="1"/>
</dbReference>
<reference evidence="2" key="1">
    <citation type="journal article" date="2020" name="Cell">
        <title>Large-Scale Comparative Analyses of Tick Genomes Elucidate Their Genetic Diversity and Vector Capacities.</title>
        <authorList>
            <consortium name="Tick Genome and Microbiome Consortium (TIGMIC)"/>
            <person name="Jia N."/>
            <person name="Wang J."/>
            <person name="Shi W."/>
            <person name="Du L."/>
            <person name="Sun Y."/>
            <person name="Zhan W."/>
            <person name="Jiang J.F."/>
            <person name="Wang Q."/>
            <person name="Zhang B."/>
            <person name="Ji P."/>
            <person name="Bell-Sakyi L."/>
            <person name="Cui X.M."/>
            <person name="Yuan T.T."/>
            <person name="Jiang B.G."/>
            <person name="Yang W.F."/>
            <person name="Lam T.T."/>
            <person name="Chang Q.C."/>
            <person name="Ding S.J."/>
            <person name="Wang X.J."/>
            <person name="Zhu J.G."/>
            <person name="Ruan X.D."/>
            <person name="Zhao L."/>
            <person name="Wei J.T."/>
            <person name="Ye R.Z."/>
            <person name="Que T.C."/>
            <person name="Du C.H."/>
            <person name="Zhou Y.H."/>
            <person name="Cheng J.X."/>
            <person name="Dai P.F."/>
            <person name="Guo W.B."/>
            <person name="Han X.H."/>
            <person name="Huang E.J."/>
            <person name="Li L.F."/>
            <person name="Wei W."/>
            <person name="Gao Y.C."/>
            <person name="Liu J.Z."/>
            <person name="Shao H.Z."/>
            <person name="Wang X."/>
            <person name="Wang C.C."/>
            <person name="Yang T.C."/>
            <person name="Huo Q.B."/>
            <person name="Li W."/>
            <person name="Chen H.Y."/>
            <person name="Chen S.E."/>
            <person name="Zhou L.G."/>
            <person name="Ni X.B."/>
            <person name="Tian J.H."/>
            <person name="Sheng Y."/>
            <person name="Liu T."/>
            <person name="Pan Y.S."/>
            <person name="Xia L.Y."/>
            <person name="Li J."/>
            <person name="Zhao F."/>
            <person name="Cao W.C."/>
        </authorList>
    </citation>
    <scope>NUCLEOTIDE SEQUENCE</scope>
    <source>
        <strain evidence="2">Rmic-2018</strain>
    </source>
</reference>
<keyword evidence="3" id="KW-1185">Reference proteome</keyword>
<feature type="domain" description="CRAL-TRIO" evidence="1">
    <location>
        <begin position="1"/>
        <end position="122"/>
    </location>
</feature>
<dbReference type="Proteomes" id="UP000821866">
    <property type="component" value="Unassembled WGS sequence"/>
</dbReference>
<accession>A0A9J6DWT1</accession>
<organism evidence="2 3">
    <name type="scientific">Rhipicephalus microplus</name>
    <name type="common">Cattle tick</name>
    <name type="synonym">Boophilus microplus</name>
    <dbReference type="NCBI Taxonomy" id="6941"/>
    <lineage>
        <taxon>Eukaryota</taxon>
        <taxon>Metazoa</taxon>
        <taxon>Ecdysozoa</taxon>
        <taxon>Arthropoda</taxon>
        <taxon>Chelicerata</taxon>
        <taxon>Arachnida</taxon>
        <taxon>Acari</taxon>
        <taxon>Parasitiformes</taxon>
        <taxon>Ixodida</taxon>
        <taxon>Ixodoidea</taxon>
        <taxon>Ixodidae</taxon>
        <taxon>Rhipicephalinae</taxon>
        <taxon>Rhipicephalus</taxon>
        <taxon>Boophilus</taxon>
    </lineage>
</organism>
<dbReference type="GO" id="GO:0016020">
    <property type="term" value="C:membrane"/>
    <property type="evidence" value="ECO:0007669"/>
    <property type="project" value="TreeGrafter"/>
</dbReference>
<reference evidence="2" key="2">
    <citation type="submission" date="2021-09" db="EMBL/GenBank/DDBJ databases">
        <authorList>
            <person name="Jia N."/>
            <person name="Wang J."/>
            <person name="Shi W."/>
            <person name="Du L."/>
            <person name="Sun Y."/>
            <person name="Zhan W."/>
            <person name="Jiang J."/>
            <person name="Wang Q."/>
            <person name="Zhang B."/>
            <person name="Ji P."/>
            <person name="Sakyi L.B."/>
            <person name="Cui X."/>
            <person name="Yuan T."/>
            <person name="Jiang B."/>
            <person name="Yang W."/>
            <person name="Lam T.T.-Y."/>
            <person name="Chang Q."/>
            <person name="Ding S."/>
            <person name="Wang X."/>
            <person name="Zhu J."/>
            <person name="Ruan X."/>
            <person name="Zhao L."/>
            <person name="Wei J."/>
            <person name="Que T."/>
            <person name="Du C."/>
            <person name="Cheng J."/>
            <person name="Dai P."/>
            <person name="Han X."/>
            <person name="Huang E."/>
            <person name="Gao Y."/>
            <person name="Liu J."/>
            <person name="Shao H."/>
            <person name="Ye R."/>
            <person name="Li L."/>
            <person name="Wei W."/>
            <person name="Wang X."/>
            <person name="Wang C."/>
            <person name="Huo Q."/>
            <person name="Li W."/>
            <person name="Guo W."/>
            <person name="Chen H."/>
            <person name="Chen S."/>
            <person name="Zhou L."/>
            <person name="Zhou L."/>
            <person name="Ni X."/>
            <person name="Tian J."/>
            <person name="Zhou Y."/>
            <person name="Sheng Y."/>
            <person name="Liu T."/>
            <person name="Pan Y."/>
            <person name="Xia L."/>
            <person name="Li J."/>
            <person name="Zhao F."/>
            <person name="Cao W."/>
        </authorList>
    </citation>
    <scope>NUCLEOTIDE SEQUENCE</scope>
    <source>
        <strain evidence="2">Rmic-2018</strain>
        <tissue evidence="2">Larvae</tissue>
    </source>
</reference>
<name>A0A9J6DWT1_RHIMP</name>
<dbReference type="InterPro" id="IPR036865">
    <property type="entry name" value="CRAL-TRIO_dom_sf"/>
</dbReference>
<comment type="caution">
    <text evidence="2">The sequence shown here is derived from an EMBL/GenBank/DDBJ whole genome shotgun (WGS) entry which is preliminary data.</text>
</comment>
<protein>
    <recommendedName>
        <fullName evidence="1">CRAL-TRIO domain-containing protein</fullName>
    </recommendedName>
</protein>
<dbReference type="PANTHER" id="PTHR10174:SF130">
    <property type="entry name" value="ALPHA-TOCOPHEROL TRANSFER PROTEIN-LIKE"/>
    <property type="match status" value="1"/>
</dbReference>
<dbReference type="InterPro" id="IPR001251">
    <property type="entry name" value="CRAL-TRIO_dom"/>
</dbReference>
<dbReference type="PANTHER" id="PTHR10174">
    <property type="entry name" value="ALPHA-TOCOPHEROL TRANSFER PROTEIN-RELATED"/>
    <property type="match status" value="1"/>
</dbReference>
<proteinExistence type="predicted"/>
<evidence type="ECO:0000313" key="2">
    <source>
        <dbReference type="EMBL" id="KAH8026621.1"/>
    </source>
</evidence>
<evidence type="ECO:0000259" key="1">
    <source>
        <dbReference type="PROSITE" id="PS50191"/>
    </source>
</evidence>
<dbReference type="SUPFAM" id="SSF52087">
    <property type="entry name" value="CRAL/TRIO domain"/>
    <property type="match status" value="2"/>
</dbReference>
<dbReference type="Gene3D" id="3.40.525.10">
    <property type="entry name" value="CRAL-TRIO lipid binding domain"/>
    <property type="match status" value="2"/>
</dbReference>
<dbReference type="Pfam" id="PF00650">
    <property type="entry name" value="CRAL_TRIO"/>
    <property type="match status" value="2"/>
</dbReference>
<dbReference type="EMBL" id="JABSTU010000007">
    <property type="protein sequence ID" value="KAH8026621.1"/>
    <property type="molecule type" value="Genomic_DNA"/>
</dbReference>
<evidence type="ECO:0000313" key="3">
    <source>
        <dbReference type="Proteomes" id="UP000821866"/>
    </source>
</evidence>